<dbReference type="Proteomes" id="UP000011087">
    <property type="component" value="Unassembled WGS sequence"/>
</dbReference>
<evidence type="ECO:0000313" key="6">
    <source>
        <dbReference type="EMBL" id="EKX37306.1"/>
    </source>
</evidence>
<comment type="subcellular location">
    <subcellularLocation>
        <location evidence="1">Nucleus</location>
        <location evidence="1">Nucleoplasm</location>
    </subcellularLocation>
</comment>
<keyword evidence="3" id="KW-0539">Nucleus</keyword>
<dbReference type="RefSeq" id="XP_005824286.1">
    <property type="nucleotide sequence ID" value="XM_005824229.1"/>
</dbReference>
<dbReference type="PROSITE" id="PS50102">
    <property type="entry name" value="RRM"/>
    <property type="match status" value="1"/>
</dbReference>
<keyword evidence="8" id="KW-1185">Reference proteome</keyword>
<evidence type="ECO:0000313" key="7">
    <source>
        <dbReference type="EnsemblProtists" id="EKX37306"/>
    </source>
</evidence>
<keyword evidence="2 4" id="KW-0694">RNA-binding</keyword>
<evidence type="ECO:0000259" key="5">
    <source>
        <dbReference type="PROSITE" id="PS50102"/>
    </source>
</evidence>
<dbReference type="PANTHER" id="PTHR13798">
    <property type="entry name" value="RNA BINDING MOTIF RBM PROTEIN -RELATED"/>
    <property type="match status" value="1"/>
</dbReference>
<dbReference type="eggNOG" id="KOG4454">
    <property type="taxonomic scope" value="Eukaryota"/>
</dbReference>
<dbReference type="SUPFAM" id="SSF54928">
    <property type="entry name" value="RNA-binding domain, RBD"/>
    <property type="match status" value="1"/>
</dbReference>
<dbReference type="GeneID" id="17294002"/>
<evidence type="ECO:0000256" key="2">
    <source>
        <dbReference type="ARBA" id="ARBA00022884"/>
    </source>
</evidence>
<evidence type="ECO:0000256" key="1">
    <source>
        <dbReference type="ARBA" id="ARBA00004642"/>
    </source>
</evidence>
<dbReference type="PaxDb" id="55529-EKX37306"/>
<accession>L1IM45</accession>
<evidence type="ECO:0000313" key="8">
    <source>
        <dbReference type="Proteomes" id="UP000011087"/>
    </source>
</evidence>
<dbReference type="GO" id="GO:0005654">
    <property type="term" value="C:nucleoplasm"/>
    <property type="evidence" value="ECO:0007669"/>
    <property type="project" value="UniProtKB-SubCell"/>
</dbReference>
<dbReference type="KEGG" id="gtt:GUITHDRAFT_116572"/>
<name>L1IM45_GUITC</name>
<reference evidence="8" key="2">
    <citation type="submission" date="2012-11" db="EMBL/GenBank/DDBJ databases">
        <authorList>
            <person name="Kuo A."/>
            <person name="Curtis B.A."/>
            <person name="Tanifuji G."/>
            <person name="Burki F."/>
            <person name="Gruber A."/>
            <person name="Irimia M."/>
            <person name="Maruyama S."/>
            <person name="Arias M.C."/>
            <person name="Ball S.G."/>
            <person name="Gile G.H."/>
            <person name="Hirakawa Y."/>
            <person name="Hopkins J.F."/>
            <person name="Rensing S.A."/>
            <person name="Schmutz J."/>
            <person name="Symeonidi A."/>
            <person name="Elias M."/>
            <person name="Eveleigh R.J."/>
            <person name="Herman E.K."/>
            <person name="Klute M.J."/>
            <person name="Nakayama T."/>
            <person name="Obornik M."/>
            <person name="Reyes-Prieto A."/>
            <person name="Armbrust E.V."/>
            <person name="Aves S.J."/>
            <person name="Beiko R.G."/>
            <person name="Coutinho P."/>
            <person name="Dacks J.B."/>
            <person name="Durnford D.G."/>
            <person name="Fast N.M."/>
            <person name="Green B.R."/>
            <person name="Grisdale C."/>
            <person name="Hempe F."/>
            <person name="Henrissat B."/>
            <person name="Hoppner M.P."/>
            <person name="Ishida K.-I."/>
            <person name="Kim E."/>
            <person name="Koreny L."/>
            <person name="Kroth P.G."/>
            <person name="Liu Y."/>
            <person name="Malik S.-B."/>
            <person name="Maier U.G."/>
            <person name="McRose D."/>
            <person name="Mock T."/>
            <person name="Neilson J.A."/>
            <person name="Onodera N.T."/>
            <person name="Poole A.M."/>
            <person name="Pritham E.J."/>
            <person name="Richards T.A."/>
            <person name="Rocap G."/>
            <person name="Roy S.W."/>
            <person name="Sarai C."/>
            <person name="Schaack S."/>
            <person name="Shirato S."/>
            <person name="Slamovits C.H."/>
            <person name="Spencer D.F."/>
            <person name="Suzuki S."/>
            <person name="Worden A.Z."/>
            <person name="Zauner S."/>
            <person name="Barry K."/>
            <person name="Bell C."/>
            <person name="Bharti A.K."/>
            <person name="Crow J.A."/>
            <person name="Grimwood J."/>
            <person name="Kramer R."/>
            <person name="Lindquist E."/>
            <person name="Lucas S."/>
            <person name="Salamov A."/>
            <person name="McFadden G.I."/>
            <person name="Lane C.E."/>
            <person name="Keeling P.J."/>
            <person name="Gray M.W."/>
            <person name="Grigoriev I.V."/>
            <person name="Archibald J.M."/>
        </authorList>
    </citation>
    <scope>NUCLEOTIDE SEQUENCE</scope>
    <source>
        <strain evidence="8">CCMP2712</strain>
    </source>
</reference>
<evidence type="ECO:0000256" key="3">
    <source>
        <dbReference type="ARBA" id="ARBA00023242"/>
    </source>
</evidence>
<proteinExistence type="predicted"/>
<dbReference type="STRING" id="905079.L1IM45"/>
<dbReference type="HOGENOM" id="CLU_012062_28_16_1"/>
<dbReference type="InterPro" id="IPR052285">
    <property type="entry name" value="NEXT_complex_subunit"/>
</dbReference>
<organism evidence="6">
    <name type="scientific">Guillardia theta (strain CCMP2712)</name>
    <name type="common">Cryptophyte</name>
    <dbReference type="NCBI Taxonomy" id="905079"/>
    <lineage>
        <taxon>Eukaryota</taxon>
        <taxon>Cryptophyceae</taxon>
        <taxon>Pyrenomonadales</taxon>
        <taxon>Geminigeraceae</taxon>
        <taxon>Guillardia</taxon>
    </lineage>
</organism>
<dbReference type="OrthoDB" id="407442at2759"/>
<dbReference type="InterPro" id="IPR035979">
    <property type="entry name" value="RBD_domain_sf"/>
</dbReference>
<reference evidence="7" key="3">
    <citation type="submission" date="2016-03" db="UniProtKB">
        <authorList>
            <consortium name="EnsemblProtists"/>
        </authorList>
    </citation>
    <scope>IDENTIFICATION</scope>
</reference>
<dbReference type="SMART" id="SM00360">
    <property type="entry name" value="RRM"/>
    <property type="match status" value="1"/>
</dbReference>
<dbReference type="InterPro" id="IPR012677">
    <property type="entry name" value="Nucleotide-bd_a/b_plait_sf"/>
</dbReference>
<evidence type="ECO:0000256" key="4">
    <source>
        <dbReference type="PROSITE-ProRule" id="PRU00176"/>
    </source>
</evidence>
<dbReference type="InterPro" id="IPR000504">
    <property type="entry name" value="RRM_dom"/>
</dbReference>
<dbReference type="OMA" id="TSAERTM"/>
<gene>
    <name evidence="6" type="ORF">GUITHDRAFT_116572</name>
</gene>
<dbReference type="GO" id="GO:0003723">
    <property type="term" value="F:RNA binding"/>
    <property type="evidence" value="ECO:0007669"/>
    <property type="project" value="UniProtKB-UniRule"/>
</dbReference>
<dbReference type="EnsemblProtists" id="EKX37306">
    <property type="protein sequence ID" value="EKX37306"/>
    <property type="gene ID" value="GUITHDRAFT_116572"/>
</dbReference>
<protein>
    <recommendedName>
        <fullName evidence="5">RRM domain-containing protein</fullName>
    </recommendedName>
</protein>
<dbReference type="Gene3D" id="3.30.70.330">
    <property type="match status" value="1"/>
</dbReference>
<dbReference type="Pfam" id="PF00076">
    <property type="entry name" value="RRM_1"/>
    <property type="match status" value="1"/>
</dbReference>
<sequence>MTMNAPMRRMRSSEIVMDGAPKDSDRTVFVGNLSQDVDEVILYELFTQVGPVERITLPLHDDPGSDRVSHKGYAFVQFADGKVNSARHSVVYAMKVMNDIYLYGQRIRVSRSNSRAGTQDESLLEPPLLPGDAAMVEI</sequence>
<dbReference type="AlphaFoldDB" id="L1IM45"/>
<feature type="domain" description="RRM" evidence="5">
    <location>
        <begin position="26"/>
        <end position="114"/>
    </location>
</feature>
<dbReference type="EMBL" id="JH993061">
    <property type="protein sequence ID" value="EKX37306.1"/>
    <property type="molecule type" value="Genomic_DNA"/>
</dbReference>
<dbReference type="PANTHER" id="PTHR13798:SF11">
    <property type="entry name" value="RNA-BINDING PROTEIN 7-RELATED"/>
    <property type="match status" value="1"/>
</dbReference>
<reference evidence="6 8" key="1">
    <citation type="journal article" date="2012" name="Nature">
        <title>Algal genomes reveal evolutionary mosaicism and the fate of nucleomorphs.</title>
        <authorList>
            <consortium name="DOE Joint Genome Institute"/>
            <person name="Curtis B.A."/>
            <person name="Tanifuji G."/>
            <person name="Burki F."/>
            <person name="Gruber A."/>
            <person name="Irimia M."/>
            <person name="Maruyama S."/>
            <person name="Arias M.C."/>
            <person name="Ball S.G."/>
            <person name="Gile G.H."/>
            <person name="Hirakawa Y."/>
            <person name="Hopkins J.F."/>
            <person name="Kuo A."/>
            <person name="Rensing S.A."/>
            <person name="Schmutz J."/>
            <person name="Symeonidi A."/>
            <person name="Elias M."/>
            <person name="Eveleigh R.J."/>
            <person name="Herman E.K."/>
            <person name="Klute M.J."/>
            <person name="Nakayama T."/>
            <person name="Obornik M."/>
            <person name="Reyes-Prieto A."/>
            <person name="Armbrust E.V."/>
            <person name="Aves S.J."/>
            <person name="Beiko R.G."/>
            <person name="Coutinho P."/>
            <person name="Dacks J.B."/>
            <person name="Durnford D.G."/>
            <person name="Fast N.M."/>
            <person name="Green B.R."/>
            <person name="Grisdale C.J."/>
            <person name="Hempel F."/>
            <person name="Henrissat B."/>
            <person name="Hoppner M.P."/>
            <person name="Ishida K."/>
            <person name="Kim E."/>
            <person name="Koreny L."/>
            <person name="Kroth P.G."/>
            <person name="Liu Y."/>
            <person name="Malik S.B."/>
            <person name="Maier U.G."/>
            <person name="McRose D."/>
            <person name="Mock T."/>
            <person name="Neilson J.A."/>
            <person name="Onodera N.T."/>
            <person name="Poole A.M."/>
            <person name="Pritham E.J."/>
            <person name="Richards T.A."/>
            <person name="Rocap G."/>
            <person name="Roy S.W."/>
            <person name="Sarai C."/>
            <person name="Schaack S."/>
            <person name="Shirato S."/>
            <person name="Slamovits C.H."/>
            <person name="Spencer D.F."/>
            <person name="Suzuki S."/>
            <person name="Worden A.Z."/>
            <person name="Zauner S."/>
            <person name="Barry K."/>
            <person name="Bell C."/>
            <person name="Bharti A.K."/>
            <person name="Crow J.A."/>
            <person name="Grimwood J."/>
            <person name="Kramer R."/>
            <person name="Lindquist E."/>
            <person name="Lucas S."/>
            <person name="Salamov A."/>
            <person name="McFadden G.I."/>
            <person name="Lane C.E."/>
            <person name="Keeling P.J."/>
            <person name="Gray M.W."/>
            <person name="Grigoriev I.V."/>
            <person name="Archibald J.M."/>
        </authorList>
    </citation>
    <scope>NUCLEOTIDE SEQUENCE</scope>
    <source>
        <strain evidence="6 8">CCMP2712</strain>
    </source>
</reference>